<dbReference type="Proteomes" id="UP001177670">
    <property type="component" value="Unassembled WGS sequence"/>
</dbReference>
<evidence type="ECO:0000256" key="1">
    <source>
        <dbReference type="SAM" id="MobiDB-lite"/>
    </source>
</evidence>
<proteinExistence type="predicted"/>
<protein>
    <submittedName>
        <fullName evidence="2">Uncharacterized protein</fullName>
    </submittedName>
</protein>
<evidence type="ECO:0000313" key="3">
    <source>
        <dbReference type="Proteomes" id="UP001177670"/>
    </source>
</evidence>
<keyword evidence="3" id="KW-1185">Reference proteome</keyword>
<organism evidence="2 3">
    <name type="scientific">Melipona bicolor</name>
    <dbReference type="NCBI Taxonomy" id="60889"/>
    <lineage>
        <taxon>Eukaryota</taxon>
        <taxon>Metazoa</taxon>
        <taxon>Ecdysozoa</taxon>
        <taxon>Arthropoda</taxon>
        <taxon>Hexapoda</taxon>
        <taxon>Insecta</taxon>
        <taxon>Pterygota</taxon>
        <taxon>Neoptera</taxon>
        <taxon>Endopterygota</taxon>
        <taxon>Hymenoptera</taxon>
        <taxon>Apocrita</taxon>
        <taxon>Aculeata</taxon>
        <taxon>Apoidea</taxon>
        <taxon>Anthophila</taxon>
        <taxon>Apidae</taxon>
        <taxon>Melipona</taxon>
    </lineage>
</organism>
<accession>A0AA40GAJ3</accession>
<dbReference type="AlphaFoldDB" id="A0AA40GAJ3"/>
<name>A0AA40GAJ3_9HYME</name>
<feature type="region of interest" description="Disordered" evidence="1">
    <location>
        <begin position="136"/>
        <end position="198"/>
    </location>
</feature>
<dbReference type="EMBL" id="JAHYIQ010000003">
    <property type="protein sequence ID" value="KAK1133736.1"/>
    <property type="molecule type" value="Genomic_DNA"/>
</dbReference>
<evidence type="ECO:0000313" key="2">
    <source>
        <dbReference type="EMBL" id="KAK1133736.1"/>
    </source>
</evidence>
<sequence length="198" mass="23028">MTVPVSRSTCDLETDVQSLGSVTLTHRHTHANTYTYTHTYTHTYIYIYTEREMKNPISACTPSDRRSLSGETRNHPSRQVATPLSMVVGIVDLKGSCDGDDDDDKVFHRGEVIRRLFFFFFLSHWREDILVRERGGEKSSAISRHRGRRGGDTHRVNARANQDGARLSRDGETWKEEGRTKERERERTCERVRERERE</sequence>
<feature type="compositionally biased region" description="Basic and acidic residues" evidence="1">
    <location>
        <begin position="166"/>
        <end position="198"/>
    </location>
</feature>
<gene>
    <name evidence="2" type="ORF">K0M31_011530</name>
</gene>
<comment type="caution">
    <text evidence="2">The sequence shown here is derived from an EMBL/GenBank/DDBJ whole genome shotgun (WGS) entry which is preliminary data.</text>
</comment>
<reference evidence="2" key="1">
    <citation type="submission" date="2021-10" db="EMBL/GenBank/DDBJ databases">
        <title>Melipona bicolor Genome sequencing and assembly.</title>
        <authorList>
            <person name="Araujo N.S."/>
            <person name="Arias M.C."/>
        </authorList>
    </citation>
    <scope>NUCLEOTIDE SEQUENCE</scope>
    <source>
        <strain evidence="2">USP_2M_L1-L4_2017</strain>
        <tissue evidence="2">Whole body</tissue>
    </source>
</reference>